<sequence>MFSLDSSGAAIFAGDLTADDIVSNDTIWTVYLQSSRILNGDSDDITASIDKTTFGRFMVAKDSIGITQAEGFGILLINPTASTAGLQQYSPPIEFYSEGYKTGVGEGSKKLRWRFYAQTLSGAPATGKMILGYSYDGGVYSQPFILTSAGALTILGGATLGGNLIIADEGTITSAGNGLFIGDGDDFVTIQVNSSRRLQLESNGGAISYPITLTSEAVITNSSGTVEFSTVTPSFQAAGGTGTRISLSIKPTYNQTGGGTIANTDLLIQRTETALGTGEQNLVDMKAGSSSKFRVNNKGDFFSAGRHVPMWDSIATVNGVPEAVDTLSTFVILTTPAGGADQDSIMLANIAASRRGVEITFLCTVTTDAGDTIVVVPATPAANYASAWLGLNSSVTFIWSGAAWFVKAHYNGVLH</sequence>
<reference evidence="1" key="1">
    <citation type="submission" date="2020-03" db="EMBL/GenBank/DDBJ databases">
        <title>The deep terrestrial virosphere.</title>
        <authorList>
            <person name="Holmfeldt K."/>
            <person name="Nilsson E."/>
            <person name="Simone D."/>
            <person name="Lopez-Fernandez M."/>
            <person name="Wu X."/>
            <person name="de Brujin I."/>
            <person name="Lundin D."/>
            <person name="Andersson A."/>
            <person name="Bertilsson S."/>
            <person name="Dopson M."/>
        </authorList>
    </citation>
    <scope>NUCLEOTIDE SEQUENCE</scope>
    <source>
        <strain evidence="1">MM415A00229</strain>
    </source>
</reference>
<name>A0A6M3KQM0_9ZZZZ</name>
<protein>
    <submittedName>
        <fullName evidence="1">Uncharacterized protein</fullName>
    </submittedName>
</protein>
<organism evidence="1">
    <name type="scientific">viral metagenome</name>
    <dbReference type="NCBI Taxonomy" id="1070528"/>
    <lineage>
        <taxon>unclassified sequences</taxon>
        <taxon>metagenomes</taxon>
        <taxon>organismal metagenomes</taxon>
    </lineage>
</organism>
<proteinExistence type="predicted"/>
<dbReference type="EMBL" id="MT142523">
    <property type="protein sequence ID" value="QJA84100.1"/>
    <property type="molecule type" value="Genomic_DNA"/>
</dbReference>
<evidence type="ECO:0000313" key="1">
    <source>
        <dbReference type="EMBL" id="QJA84100.1"/>
    </source>
</evidence>
<dbReference type="AlphaFoldDB" id="A0A6M3KQM0"/>
<gene>
    <name evidence="1" type="ORF">MM415A00229_0048</name>
</gene>
<accession>A0A6M3KQM0</accession>